<accession>A0A2N1PNH9</accession>
<dbReference type="AlphaFoldDB" id="A0A2N1PNH9"/>
<evidence type="ECO:0000313" key="2">
    <source>
        <dbReference type="Proteomes" id="UP000233256"/>
    </source>
</evidence>
<name>A0A2N1PNH9_9BACT</name>
<protein>
    <submittedName>
        <fullName evidence="1">Uncharacterized protein</fullName>
    </submittedName>
</protein>
<reference evidence="1 2" key="1">
    <citation type="journal article" date="2017" name="ISME J.">
        <title>Potential for microbial H2 and metal transformations associated with novel bacteria and archaea in deep terrestrial subsurface sediments.</title>
        <authorList>
            <person name="Hernsdorf A.W."/>
            <person name="Amano Y."/>
            <person name="Miyakawa K."/>
            <person name="Ise K."/>
            <person name="Suzuki Y."/>
            <person name="Anantharaman K."/>
            <person name="Probst A."/>
            <person name="Burstein D."/>
            <person name="Thomas B.C."/>
            <person name="Banfield J.F."/>
        </authorList>
    </citation>
    <scope>NUCLEOTIDE SEQUENCE [LARGE SCALE GENOMIC DNA]</scope>
    <source>
        <strain evidence="1">HGW-Wallbacteria-1</strain>
    </source>
</reference>
<evidence type="ECO:0000313" key="1">
    <source>
        <dbReference type="EMBL" id="PKK89896.1"/>
    </source>
</evidence>
<dbReference type="EMBL" id="PGXC01000010">
    <property type="protein sequence ID" value="PKK89896.1"/>
    <property type="molecule type" value="Genomic_DNA"/>
</dbReference>
<gene>
    <name evidence="1" type="ORF">CVV64_12150</name>
</gene>
<comment type="caution">
    <text evidence="1">The sequence shown here is derived from an EMBL/GenBank/DDBJ whole genome shotgun (WGS) entry which is preliminary data.</text>
</comment>
<dbReference type="Proteomes" id="UP000233256">
    <property type="component" value="Unassembled WGS sequence"/>
</dbReference>
<sequence>MTLPEVLDTRPLTGQVSEALPADLKVSANEFLTEIAGIISIASTANAMNMDIRNSSDILSSADIFSSVDNFLKGMGPGAVFPMMSSPPLMIASYFKSEMIRRRYDIAVIVPILCLKKKRPCSGPFSGEYSFFSTSRQQ</sequence>
<organism evidence="1 2">
    <name type="scientific">Candidatus Wallbacteria bacterium HGW-Wallbacteria-1</name>
    <dbReference type="NCBI Taxonomy" id="2013854"/>
    <lineage>
        <taxon>Bacteria</taxon>
        <taxon>Candidatus Walliibacteriota</taxon>
    </lineage>
</organism>
<proteinExistence type="predicted"/>